<feature type="domain" description="HTH tetR-type" evidence="4">
    <location>
        <begin position="19"/>
        <end position="79"/>
    </location>
</feature>
<keyword evidence="6" id="KW-1185">Reference proteome</keyword>
<dbReference type="EMBL" id="CP109441">
    <property type="protein sequence ID" value="WUV47420.1"/>
    <property type="molecule type" value="Genomic_DNA"/>
</dbReference>
<dbReference type="SUPFAM" id="SSF46689">
    <property type="entry name" value="Homeodomain-like"/>
    <property type="match status" value="1"/>
</dbReference>
<dbReference type="Proteomes" id="UP001432062">
    <property type="component" value="Chromosome"/>
</dbReference>
<evidence type="ECO:0000256" key="2">
    <source>
        <dbReference type="PROSITE-ProRule" id="PRU00335"/>
    </source>
</evidence>
<evidence type="ECO:0000313" key="5">
    <source>
        <dbReference type="EMBL" id="WUV47420.1"/>
    </source>
</evidence>
<dbReference type="InterPro" id="IPR001647">
    <property type="entry name" value="HTH_TetR"/>
</dbReference>
<proteinExistence type="predicted"/>
<sequence>MEPTALHLGLPRNERGDAARNRRHLLDVARQLVDELGVEKVTMDGLAERAGLGKGTVFRRFRTKAGIFHALMDEDEKAFQQSVLSGPPPLGPGVDPIHRLIAYGRARLDFLFDHIAIARASLDANQPIPVGAATISQFHVRMLLNQARADIPDTDILAIQLTAALEAPVLLYLHATTAADIAHARKQLADGWERLVERIVTPEPGGRQGNSIADSAHGRPD</sequence>
<dbReference type="PROSITE" id="PS01081">
    <property type="entry name" value="HTH_TETR_1"/>
    <property type="match status" value="1"/>
</dbReference>
<evidence type="ECO:0000313" key="6">
    <source>
        <dbReference type="Proteomes" id="UP001432062"/>
    </source>
</evidence>
<evidence type="ECO:0000259" key="4">
    <source>
        <dbReference type="PROSITE" id="PS50977"/>
    </source>
</evidence>
<dbReference type="RefSeq" id="WP_329411482.1">
    <property type="nucleotide sequence ID" value="NZ_CP109441.1"/>
</dbReference>
<feature type="region of interest" description="Disordered" evidence="3">
    <location>
        <begin position="202"/>
        <end position="221"/>
    </location>
</feature>
<dbReference type="PROSITE" id="PS50977">
    <property type="entry name" value="HTH_TETR_2"/>
    <property type="match status" value="1"/>
</dbReference>
<dbReference type="PANTHER" id="PTHR30055:SF226">
    <property type="entry name" value="HTH-TYPE TRANSCRIPTIONAL REGULATOR PKSA"/>
    <property type="match status" value="1"/>
</dbReference>
<dbReference type="InterPro" id="IPR050109">
    <property type="entry name" value="HTH-type_TetR-like_transc_reg"/>
</dbReference>
<dbReference type="InterPro" id="IPR023772">
    <property type="entry name" value="DNA-bd_HTH_TetR-type_CS"/>
</dbReference>
<dbReference type="Gene3D" id="1.10.357.10">
    <property type="entry name" value="Tetracycline Repressor, domain 2"/>
    <property type="match status" value="1"/>
</dbReference>
<keyword evidence="1 2" id="KW-0238">DNA-binding</keyword>
<name>A0ABZ1YZZ8_9NOCA</name>
<reference evidence="5" key="1">
    <citation type="submission" date="2022-10" db="EMBL/GenBank/DDBJ databases">
        <title>The complete genomes of actinobacterial strains from the NBC collection.</title>
        <authorList>
            <person name="Joergensen T.S."/>
            <person name="Alvarez Arevalo M."/>
            <person name="Sterndorff E.B."/>
            <person name="Faurdal D."/>
            <person name="Vuksanovic O."/>
            <person name="Mourched A.-S."/>
            <person name="Charusanti P."/>
            <person name="Shaw S."/>
            <person name="Blin K."/>
            <person name="Weber T."/>
        </authorList>
    </citation>
    <scope>NUCLEOTIDE SEQUENCE</scope>
    <source>
        <strain evidence="5">NBC_01482</strain>
    </source>
</reference>
<gene>
    <name evidence="5" type="ORF">OG563_04040</name>
</gene>
<dbReference type="PANTHER" id="PTHR30055">
    <property type="entry name" value="HTH-TYPE TRANSCRIPTIONAL REGULATOR RUTR"/>
    <property type="match status" value="1"/>
</dbReference>
<dbReference type="Pfam" id="PF00440">
    <property type="entry name" value="TetR_N"/>
    <property type="match status" value="1"/>
</dbReference>
<feature type="DNA-binding region" description="H-T-H motif" evidence="2">
    <location>
        <begin position="42"/>
        <end position="61"/>
    </location>
</feature>
<evidence type="ECO:0000256" key="3">
    <source>
        <dbReference type="SAM" id="MobiDB-lite"/>
    </source>
</evidence>
<organism evidence="5 6">
    <name type="scientific">Nocardia vinacea</name>
    <dbReference type="NCBI Taxonomy" id="96468"/>
    <lineage>
        <taxon>Bacteria</taxon>
        <taxon>Bacillati</taxon>
        <taxon>Actinomycetota</taxon>
        <taxon>Actinomycetes</taxon>
        <taxon>Mycobacteriales</taxon>
        <taxon>Nocardiaceae</taxon>
        <taxon>Nocardia</taxon>
    </lineage>
</organism>
<accession>A0ABZ1YZZ8</accession>
<dbReference type="InterPro" id="IPR009057">
    <property type="entry name" value="Homeodomain-like_sf"/>
</dbReference>
<evidence type="ECO:0000256" key="1">
    <source>
        <dbReference type="ARBA" id="ARBA00023125"/>
    </source>
</evidence>
<dbReference type="PRINTS" id="PR00455">
    <property type="entry name" value="HTHTETR"/>
</dbReference>
<protein>
    <submittedName>
        <fullName evidence="5">TetR/AcrR family transcriptional regulator</fullName>
    </submittedName>
</protein>